<feature type="transmembrane region" description="Helical" evidence="7">
    <location>
        <begin position="71"/>
        <end position="92"/>
    </location>
</feature>
<dbReference type="GO" id="GO:0015297">
    <property type="term" value="F:antiporter activity"/>
    <property type="evidence" value="ECO:0007669"/>
    <property type="project" value="InterPro"/>
</dbReference>
<dbReference type="PANTHER" id="PTHR43549:SF3">
    <property type="entry name" value="MULTIDRUG RESISTANCE PROTEIN YPNP-RELATED"/>
    <property type="match status" value="1"/>
</dbReference>
<evidence type="ECO:0000256" key="6">
    <source>
        <dbReference type="ARBA" id="ARBA00023136"/>
    </source>
</evidence>
<sequence>MKKRRLKLNEKRNINLTEGSIMRGIIYFAIPLLLSNFLQQLYNTADLMIVGTFAGKNPMAAVGATGPVSNLLIGLFVGLTTGASVVISQLFGSGDRRNLNDSIHTAYAIAIVGGIILSVVGYFVSPILLGMLNTPVEIMDDAVAYMRIFFIGVIPLLIYNMGASILRSVGDSKRPFNFLLVSAAINIVLDLVFVKTLKMSVVGAGWATFIAQFVAAGLVTYSLMKSDNIFRLKLKDIKFYSGSLRAIFKIGIPSGIQGSVISLSNVLIQSKINIFGSDAIAGLAAESRIDGFIFMSLQAIALAATTFAGQNFGAKKYSRIKDGLKVSIALVVGTAIVLPAISVIFAEELIGIFNKDPQVIEYGVKCLYYLALGYFIFGISEVYGGFIRASGKAMGPMVISIISMCGLRILWIYTALEAWPRIEIIYLSYPISWTVTCILMALYYYFGKWRPDIETNKLKGKTES</sequence>
<comment type="subcellular location">
    <subcellularLocation>
        <location evidence="1">Cell membrane</location>
        <topology evidence="1">Multi-pass membrane protein</topology>
    </subcellularLocation>
</comment>
<keyword evidence="4 7" id="KW-0812">Transmembrane</keyword>
<feature type="transmembrane region" description="Helical" evidence="7">
    <location>
        <begin position="292"/>
        <end position="314"/>
    </location>
</feature>
<proteinExistence type="predicted"/>
<dbReference type="STRING" id="1120995.SAMN02745245_01126"/>
<reference evidence="8 9" key="1">
    <citation type="submission" date="2016-11" db="EMBL/GenBank/DDBJ databases">
        <authorList>
            <person name="Jaros S."/>
            <person name="Januszkiewicz K."/>
            <person name="Wedrychowicz H."/>
        </authorList>
    </citation>
    <scope>NUCLEOTIDE SEQUENCE [LARGE SCALE GENOMIC DNA]</scope>
    <source>
        <strain evidence="8 9">DSM 21120</strain>
    </source>
</reference>
<feature type="transmembrane region" description="Helical" evidence="7">
    <location>
        <begin position="203"/>
        <end position="223"/>
    </location>
</feature>
<keyword evidence="5 7" id="KW-1133">Transmembrane helix</keyword>
<evidence type="ECO:0000313" key="8">
    <source>
        <dbReference type="EMBL" id="SHH35525.1"/>
    </source>
</evidence>
<dbReference type="PANTHER" id="PTHR43549">
    <property type="entry name" value="MULTIDRUG RESISTANCE PROTEIN YPNP-RELATED"/>
    <property type="match status" value="1"/>
</dbReference>
<keyword evidence="6 7" id="KW-0472">Membrane</keyword>
<evidence type="ECO:0000256" key="3">
    <source>
        <dbReference type="ARBA" id="ARBA00022475"/>
    </source>
</evidence>
<dbReference type="PIRSF" id="PIRSF006603">
    <property type="entry name" value="DinF"/>
    <property type="match status" value="1"/>
</dbReference>
<feature type="transmembrane region" description="Helical" evidence="7">
    <location>
        <begin position="178"/>
        <end position="197"/>
    </location>
</feature>
<feature type="transmembrane region" description="Helical" evidence="7">
    <location>
        <begin position="21"/>
        <end position="38"/>
    </location>
</feature>
<keyword evidence="2" id="KW-0813">Transport</keyword>
<feature type="transmembrane region" description="Helical" evidence="7">
    <location>
        <begin position="144"/>
        <end position="166"/>
    </location>
</feature>
<dbReference type="InterPro" id="IPR052031">
    <property type="entry name" value="Membrane_Transporter-Flippase"/>
</dbReference>
<evidence type="ECO:0000256" key="4">
    <source>
        <dbReference type="ARBA" id="ARBA00022692"/>
    </source>
</evidence>
<dbReference type="GO" id="GO:0005886">
    <property type="term" value="C:plasma membrane"/>
    <property type="evidence" value="ECO:0007669"/>
    <property type="project" value="UniProtKB-SubCell"/>
</dbReference>
<dbReference type="GO" id="GO:0042910">
    <property type="term" value="F:xenobiotic transmembrane transporter activity"/>
    <property type="evidence" value="ECO:0007669"/>
    <property type="project" value="InterPro"/>
</dbReference>
<gene>
    <name evidence="8" type="ORF">SAMN02745245_01126</name>
</gene>
<feature type="transmembrane region" description="Helical" evidence="7">
    <location>
        <begin position="425"/>
        <end position="446"/>
    </location>
</feature>
<evidence type="ECO:0000256" key="5">
    <source>
        <dbReference type="ARBA" id="ARBA00022989"/>
    </source>
</evidence>
<keyword evidence="3" id="KW-1003">Cell membrane</keyword>
<dbReference type="CDD" id="cd13138">
    <property type="entry name" value="MATE_yoeA_like"/>
    <property type="match status" value="1"/>
</dbReference>
<evidence type="ECO:0000313" key="9">
    <source>
        <dbReference type="Proteomes" id="UP000184032"/>
    </source>
</evidence>
<name>A0A1M5SAM9_9FIRM</name>
<feature type="transmembrane region" description="Helical" evidence="7">
    <location>
        <begin position="366"/>
        <end position="386"/>
    </location>
</feature>
<feature type="transmembrane region" description="Helical" evidence="7">
    <location>
        <begin position="104"/>
        <end position="124"/>
    </location>
</feature>
<keyword evidence="9" id="KW-1185">Reference proteome</keyword>
<dbReference type="InterPro" id="IPR048279">
    <property type="entry name" value="MdtK-like"/>
</dbReference>
<dbReference type="OrthoDB" id="9776324at2"/>
<organism evidence="8 9">
    <name type="scientific">Anaerosphaera aminiphila DSM 21120</name>
    <dbReference type="NCBI Taxonomy" id="1120995"/>
    <lineage>
        <taxon>Bacteria</taxon>
        <taxon>Bacillati</taxon>
        <taxon>Bacillota</taxon>
        <taxon>Tissierellia</taxon>
        <taxon>Tissierellales</taxon>
        <taxon>Peptoniphilaceae</taxon>
        <taxon>Anaerosphaera</taxon>
    </lineage>
</organism>
<dbReference type="EMBL" id="FQXI01000007">
    <property type="protein sequence ID" value="SHH35525.1"/>
    <property type="molecule type" value="Genomic_DNA"/>
</dbReference>
<feature type="transmembrane region" description="Helical" evidence="7">
    <location>
        <begin position="393"/>
        <end position="413"/>
    </location>
</feature>
<dbReference type="Pfam" id="PF01554">
    <property type="entry name" value="MatE"/>
    <property type="match status" value="2"/>
</dbReference>
<dbReference type="InterPro" id="IPR002528">
    <property type="entry name" value="MATE_fam"/>
</dbReference>
<evidence type="ECO:0000256" key="2">
    <source>
        <dbReference type="ARBA" id="ARBA00022448"/>
    </source>
</evidence>
<dbReference type="RefSeq" id="WP_073184563.1">
    <property type="nucleotide sequence ID" value="NZ_FQXI01000007.1"/>
</dbReference>
<evidence type="ECO:0000256" key="1">
    <source>
        <dbReference type="ARBA" id="ARBA00004651"/>
    </source>
</evidence>
<dbReference type="NCBIfam" id="TIGR00797">
    <property type="entry name" value="matE"/>
    <property type="match status" value="1"/>
</dbReference>
<accession>A0A1M5SAM9</accession>
<evidence type="ECO:0000256" key="7">
    <source>
        <dbReference type="SAM" id="Phobius"/>
    </source>
</evidence>
<protein>
    <submittedName>
        <fullName evidence="8">Putative efflux protein, MATE family</fullName>
    </submittedName>
</protein>
<dbReference type="AlphaFoldDB" id="A0A1M5SAM9"/>
<dbReference type="Proteomes" id="UP000184032">
    <property type="component" value="Unassembled WGS sequence"/>
</dbReference>
<feature type="transmembrane region" description="Helical" evidence="7">
    <location>
        <begin position="326"/>
        <end position="346"/>
    </location>
</feature>